<comment type="similarity">
    <text evidence="1">Belongs to the transposase 8 family.</text>
</comment>
<accession>A0A5M9QZQ0</accession>
<name>A0A5M9QZQ0_9GAMM</name>
<evidence type="ECO:0000313" key="3">
    <source>
        <dbReference type="Proteomes" id="UP000322181"/>
    </source>
</evidence>
<comment type="caution">
    <text evidence="2">The sequence shown here is derived from an EMBL/GenBank/DDBJ whole genome shotgun (WGS) entry which is preliminary data.</text>
</comment>
<dbReference type="GO" id="GO:0003677">
    <property type="term" value="F:DNA binding"/>
    <property type="evidence" value="ECO:0007669"/>
    <property type="project" value="InterPro"/>
</dbReference>
<dbReference type="Proteomes" id="UP000322181">
    <property type="component" value="Unassembled WGS sequence"/>
</dbReference>
<dbReference type="InterPro" id="IPR009057">
    <property type="entry name" value="Homeodomain-like_sf"/>
</dbReference>
<sequence>MKRISSERKIAALAKLLQPYNMTVAVVAQMEGISEAILYNWRNKAKSEGKLVPGADKNTEQWLAELEEYCRKKRFYPEQLVQRKQGSQ</sequence>
<dbReference type="RefSeq" id="WP_150385069.1">
    <property type="nucleotide sequence ID" value="NZ_BAAAFS010000002.1"/>
</dbReference>
<dbReference type="GO" id="GO:0004803">
    <property type="term" value="F:transposase activity"/>
    <property type="evidence" value="ECO:0007669"/>
    <property type="project" value="InterPro"/>
</dbReference>
<dbReference type="EMBL" id="VXKB01000006">
    <property type="protein sequence ID" value="KAA8713459.1"/>
    <property type="molecule type" value="Genomic_DNA"/>
</dbReference>
<organism evidence="2 3">
    <name type="scientific">Morganella psychrotolerans</name>
    <dbReference type="NCBI Taxonomy" id="368603"/>
    <lineage>
        <taxon>Bacteria</taxon>
        <taxon>Pseudomonadati</taxon>
        <taxon>Pseudomonadota</taxon>
        <taxon>Gammaproteobacteria</taxon>
        <taxon>Enterobacterales</taxon>
        <taxon>Morganellaceae</taxon>
        <taxon>Morganella</taxon>
    </lineage>
</organism>
<proteinExistence type="inferred from homology"/>
<evidence type="ECO:0000256" key="1">
    <source>
        <dbReference type="ARBA" id="ARBA00009964"/>
    </source>
</evidence>
<dbReference type="Pfam" id="PF01527">
    <property type="entry name" value="HTH_Tnp_1"/>
    <property type="match status" value="1"/>
</dbReference>
<reference evidence="2 3" key="1">
    <citation type="submission" date="2019-09" db="EMBL/GenBank/DDBJ databases">
        <title>Draft genome sequence of various Type strains from the CCUG.</title>
        <authorList>
            <person name="Pineiro-Iglesias B."/>
            <person name="Tunovic T."/>
            <person name="Unosson C."/>
            <person name="Inganas E."/>
            <person name="Ohlen M."/>
            <person name="Cardew S."/>
            <person name="Jensie-Markopoulos S."/>
            <person name="Salva-Serra F."/>
            <person name="Jaen-Luchoro D."/>
            <person name="Karlsson R."/>
            <person name="Svensson-Stadler L."/>
            <person name="Chun J."/>
            <person name="Moore E."/>
        </authorList>
    </citation>
    <scope>NUCLEOTIDE SEQUENCE [LARGE SCALE GENOMIC DNA]</scope>
    <source>
        <strain evidence="2 3">CCUG 53682T</strain>
    </source>
</reference>
<evidence type="ECO:0000313" key="2">
    <source>
        <dbReference type="EMBL" id="KAA8713459.1"/>
    </source>
</evidence>
<dbReference type="AlphaFoldDB" id="A0A5M9QZQ0"/>
<dbReference type="SUPFAM" id="SSF46689">
    <property type="entry name" value="Homeodomain-like"/>
    <property type="match status" value="1"/>
</dbReference>
<dbReference type="GO" id="GO:0006313">
    <property type="term" value="P:DNA transposition"/>
    <property type="evidence" value="ECO:0007669"/>
    <property type="project" value="InterPro"/>
</dbReference>
<protein>
    <submittedName>
        <fullName evidence="2">Transposase</fullName>
    </submittedName>
</protein>
<dbReference type="InterPro" id="IPR002514">
    <property type="entry name" value="Transposase_8"/>
</dbReference>
<gene>
    <name evidence="2" type="ORF">F4V73_16045</name>
</gene>